<evidence type="ECO:0000256" key="2">
    <source>
        <dbReference type="ARBA" id="ARBA00022801"/>
    </source>
</evidence>
<evidence type="ECO:0000313" key="6">
    <source>
        <dbReference type="EMBL" id="HIZ40584.1"/>
    </source>
</evidence>
<keyword evidence="4" id="KW-0812">Transmembrane</keyword>
<dbReference type="Pfam" id="PF02368">
    <property type="entry name" value="Big_2"/>
    <property type="match status" value="1"/>
</dbReference>
<reference evidence="6" key="2">
    <citation type="submission" date="2021-04" db="EMBL/GenBank/DDBJ databases">
        <authorList>
            <person name="Gilroy R."/>
        </authorList>
    </citation>
    <scope>NUCLEOTIDE SEQUENCE</scope>
    <source>
        <strain evidence="6">CHK179-28034</strain>
    </source>
</reference>
<keyword evidence="4" id="KW-1133">Transmembrane helix</keyword>
<protein>
    <submittedName>
        <fullName evidence="6">Polysaccharide deacetylase family protein</fullName>
    </submittedName>
</protein>
<dbReference type="InterPro" id="IPR002509">
    <property type="entry name" value="NODB_dom"/>
</dbReference>
<keyword evidence="2" id="KW-0378">Hydrolase</keyword>
<reference evidence="6" key="1">
    <citation type="journal article" date="2021" name="PeerJ">
        <title>Extensive microbial diversity within the chicken gut microbiome revealed by metagenomics and culture.</title>
        <authorList>
            <person name="Gilroy R."/>
            <person name="Ravi A."/>
            <person name="Getino M."/>
            <person name="Pursley I."/>
            <person name="Horton D.L."/>
            <person name="Alikhan N.F."/>
            <person name="Baker D."/>
            <person name="Gharbi K."/>
            <person name="Hall N."/>
            <person name="Watson M."/>
            <person name="Adriaenssens E.M."/>
            <person name="Foster-Nyarko E."/>
            <person name="Jarju S."/>
            <person name="Secka A."/>
            <person name="Antonio M."/>
            <person name="Oren A."/>
            <person name="Chaudhuri R.R."/>
            <person name="La Ragione R."/>
            <person name="Hildebrand F."/>
            <person name="Pallen M.J."/>
        </authorList>
    </citation>
    <scope>NUCLEOTIDE SEQUENCE</scope>
    <source>
        <strain evidence="6">CHK179-28034</strain>
    </source>
</reference>
<dbReference type="Proteomes" id="UP000824049">
    <property type="component" value="Unassembled WGS sequence"/>
</dbReference>
<accession>A0A9D2J9H8</accession>
<keyword evidence="1" id="KW-0479">Metal-binding</keyword>
<dbReference type="SUPFAM" id="SSF49373">
    <property type="entry name" value="Invasin/intimin cell-adhesion fragments"/>
    <property type="match status" value="1"/>
</dbReference>
<feature type="domain" description="NodB homology" evidence="5">
    <location>
        <begin position="156"/>
        <end position="332"/>
    </location>
</feature>
<evidence type="ECO:0000256" key="4">
    <source>
        <dbReference type="SAM" id="Phobius"/>
    </source>
</evidence>
<gene>
    <name evidence="6" type="ORF">H9968_11840</name>
</gene>
<dbReference type="PROSITE" id="PS51677">
    <property type="entry name" value="NODB"/>
    <property type="match status" value="1"/>
</dbReference>
<feature type="region of interest" description="Disordered" evidence="3">
    <location>
        <begin position="346"/>
        <end position="391"/>
    </location>
</feature>
<evidence type="ECO:0000256" key="3">
    <source>
        <dbReference type="SAM" id="MobiDB-lite"/>
    </source>
</evidence>
<sequence length="391" mass="41932">MKKGITRYLQYAVVLAVVVILLCGIFAIVKRLTGTSSTDNLSAGGSDKKTEQNINEEADNSVPITDLSVGAPAATIRVGETMQLDISFAPKNATNTKLKWSCSEEGLVSVSDDGVLTPAEDSANHTVEVTAETTDGSGLSTTFELRIYPAIDPSKPMVAITMDDGPNPDTTNKILDVFEKNYAKATFFCLGQNAEYYPETVQREYQLGMEVGTHTQSHKQLTKLSASELTTEIQESVDAIKNATGVAPTLMRPPYGAIDSTVLAEAKKQGLCAVNWSLDTEDWKTKNADDTYKMVMKAVDGDVVLLHDIHEYNINAVERFVPDLIAEGYQLVTVSEMYEARGETLDPGTIHYRTDPTTEVSAETTAAGDEDGAASGTTAAGTSASTTAATE</sequence>
<evidence type="ECO:0000313" key="7">
    <source>
        <dbReference type="Proteomes" id="UP000824049"/>
    </source>
</evidence>
<dbReference type="EMBL" id="DXBR01000107">
    <property type="protein sequence ID" value="HIZ40584.1"/>
    <property type="molecule type" value="Genomic_DNA"/>
</dbReference>
<dbReference type="AlphaFoldDB" id="A0A9D2J9H8"/>
<dbReference type="GO" id="GO:0016810">
    <property type="term" value="F:hydrolase activity, acting on carbon-nitrogen (but not peptide) bonds"/>
    <property type="evidence" value="ECO:0007669"/>
    <property type="project" value="InterPro"/>
</dbReference>
<dbReference type="Pfam" id="PF01522">
    <property type="entry name" value="Polysacc_deac_1"/>
    <property type="match status" value="1"/>
</dbReference>
<dbReference type="PANTHER" id="PTHR10587:SF133">
    <property type="entry name" value="CHITIN DEACETYLASE 1-RELATED"/>
    <property type="match status" value="1"/>
</dbReference>
<dbReference type="GO" id="GO:0016020">
    <property type="term" value="C:membrane"/>
    <property type="evidence" value="ECO:0007669"/>
    <property type="project" value="TreeGrafter"/>
</dbReference>
<dbReference type="PANTHER" id="PTHR10587">
    <property type="entry name" value="GLYCOSYL TRANSFERASE-RELATED"/>
    <property type="match status" value="1"/>
</dbReference>
<dbReference type="InterPro" id="IPR003343">
    <property type="entry name" value="Big_2"/>
</dbReference>
<evidence type="ECO:0000259" key="5">
    <source>
        <dbReference type="PROSITE" id="PS51677"/>
    </source>
</evidence>
<comment type="caution">
    <text evidence="6">The sequence shown here is derived from an EMBL/GenBank/DDBJ whole genome shotgun (WGS) entry which is preliminary data.</text>
</comment>
<name>A0A9D2J9H8_9FIRM</name>
<evidence type="ECO:0000256" key="1">
    <source>
        <dbReference type="ARBA" id="ARBA00022723"/>
    </source>
</evidence>
<feature type="region of interest" description="Disordered" evidence="3">
    <location>
        <begin position="38"/>
        <end position="62"/>
    </location>
</feature>
<feature type="transmembrane region" description="Helical" evidence="4">
    <location>
        <begin position="12"/>
        <end position="29"/>
    </location>
</feature>
<dbReference type="InterPro" id="IPR008964">
    <property type="entry name" value="Invasin/intimin_cell_adhesion"/>
</dbReference>
<feature type="compositionally biased region" description="Low complexity" evidence="3">
    <location>
        <begin position="362"/>
        <end position="391"/>
    </location>
</feature>
<dbReference type="SUPFAM" id="SSF88713">
    <property type="entry name" value="Glycoside hydrolase/deacetylase"/>
    <property type="match status" value="1"/>
</dbReference>
<dbReference type="InterPro" id="IPR050248">
    <property type="entry name" value="Polysacc_deacetylase_ArnD"/>
</dbReference>
<proteinExistence type="predicted"/>
<organism evidence="6 7">
    <name type="scientific">Candidatus Anaerobutyricum stercoris</name>
    <dbReference type="NCBI Taxonomy" id="2838457"/>
    <lineage>
        <taxon>Bacteria</taxon>
        <taxon>Bacillati</taxon>
        <taxon>Bacillota</taxon>
        <taxon>Clostridia</taxon>
        <taxon>Lachnospirales</taxon>
        <taxon>Lachnospiraceae</taxon>
        <taxon>Anaerobutyricum</taxon>
    </lineage>
</organism>
<keyword evidence="4" id="KW-0472">Membrane</keyword>
<dbReference type="Gene3D" id="3.20.20.370">
    <property type="entry name" value="Glycoside hydrolase/deacetylase"/>
    <property type="match status" value="1"/>
</dbReference>
<dbReference type="InterPro" id="IPR011330">
    <property type="entry name" value="Glyco_hydro/deAcase_b/a-brl"/>
</dbReference>
<dbReference type="Gene3D" id="2.60.40.1080">
    <property type="match status" value="1"/>
</dbReference>
<dbReference type="GO" id="GO:0005975">
    <property type="term" value="P:carbohydrate metabolic process"/>
    <property type="evidence" value="ECO:0007669"/>
    <property type="project" value="InterPro"/>
</dbReference>
<dbReference type="GO" id="GO:0046872">
    <property type="term" value="F:metal ion binding"/>
    <property type="evidence" value="ECO:0007669"/>
    <property type="project" value="UniProtKB-KW"/>
</dbReference>